<dbReference type="Proteomes" id="UP000054858">
    <property type="component" value="Unassembled WGS sequence"/>
</dbReference>
<protein>
    <submittedName>
        <fullName evidence="1">Uncharacterized protein</fullName>
    </submittedName>
</protein>
<sequence>MPRKVFFSFAGTGDTADNISNFHERKPFGENVIRIYFNGCQDSKIGGGSPGIGYIAPDLDVVASKLRTCFTESGELSLETLKRQFGSSIIIKGAEADLDRVAIDDIHLQGFSRGAVTTFATARHLDDLNIPISLIAADPVPGNTKAYALKPSSEFYKNRDLRGCKNLRHAEVILGTYDKEVNPLHNTYFRQMAPLFSTDCQHFIYTVPKTHHLEFSRKAENHVFDYCTKMGLTTHALEYDETLDRMFYTPKILQQKFHVSVAGRTQLSLRYKQALFREVSKSRATLTMDEMVKAGQALYALNRSSDFPGKDTLCGKITENRSTEGKALREFIVEFENILQYFFHDNEKIAPVLDNIRQDIYQLINQYSCETANHHQKQALIDNILKSLESLKGNIPARQYTAFYVSMAHFMKENVMTHPELVHYLDETETYHETPCRTITSANPFADIKYATSAEELATILYHMSERSRAAAYDDLTPLLPRLVTNANQLGDILRFLPSDKIKDALNMPHITALINNIEDANLIMGKLFTNGQRNQVFQSILATFRDRLKDSPLSFEAVGNLMQFLSADKCRVFFTTVPFASIHATSNSDVLKFFEKLTTKQLNAILPLIAKQLTDYIKDKMEPTARTALEEHLTGKMTGESNLRLLSKIFPERHPPTPSQHELKAKITIARSEMLDCTLESSSIASHGA</sequence>
<name>A0A0W0WY55_9GAMM</name>
<accession>A0A0W0WY55</accession>
<evidence type="ECO:0000313" key="1">
    <source>
        <dbReference type="EMBL" id="KTD37190.1"/>
    </source>
</evidence>
<comment type="caution">
    <text evidence="1">The sequence shown here is derived from an EMBL/GenBank/DDBJ whole genome shotgun (WGS) entry which is preliminary data.</text>
</comment>
<organism evidence="1 2">
    <name type="scientific">Legionella oakridgensis</name>
    <dbReference type="NCBI Taxonomy" id="29423"/>
    <lineage>
        <taxon>Bacteria</taxon>
        <taxon>Pseudomonadati</taxon>
        <taxon>Pseudomonadota</taxon>
        <taxon>Gammaproteobacteria</taxon>
        <taxon>Legionellales</taxon>
        <taxon>Legionellaceae</taxon>
        <taxon>Legionella</taxon>
    </lineage>
</organism>
<proteinExistence type="predicted"/>
<dbReference type="RefSeq" id="WP_025385653.1">
    <property type="nucleotide sequence ID" value="NZ_LCUA01000029.1"/>
</dbReference>
<reference evidence="1 2" key="1">
    <citation type="submission" date="2015-11" db="EMBL/GenBank/DDBJ databases">
        <title>Genomic analysis of 38 Legionella species identifies large and diverse effector repertoires.</title>
        <authorList>
            <person name="Burstein D."/>
            <person name="Amaro F."/>
            <person name="Zusman T."/>
            <person name="Lifshitz Z."/>
            <person name="Cohen O."/>
            <person name="Gilbert J.A."/>
            <person name="Pupko T."/>
            <person name="Shuman H.A."/>
            <person name="Segal G."/>
        </authorList>
    </citation>
    <scope>NUCLEOTIDE SEQUENCE [LARGE SCALE GENOMIC DNA]</scope>
    <source>
        <strain evidence="1 2">Oak Ridge-10</strain>
    </source>
</reference>
<dbReference type="EMBL" id="LNYP01000031">
    <property type="protein sequence ID" value="KTD37190.1"/>
    <property type="molecule type" value="Genomic_DNA"/>
</dbReference>
<gene>
    <name evidence="1" type="ORF">Loak_2326</name>
</gene>
<dbReference type="AlphaFoldDB" id="A0A0W0WY55"/>
<evidence type="ECO:0000313" key="2">
    <source>
        <dbReference type="Proteomes" id="UP000054858"/>
    </source>
</evidence>
<dbReference type="PATRIC" id="fig|29423.5.peg.2441"/>